<sequence length="901" mass="99721">MGTRALEQIFTPSSIAVIGASDKSGSLGGAVLRNLLEGKFEGDIYPVNARGYKQVSGLKACARISQLPAGVELAIICTPADTVDKIITSLAKANIPAAVIMTGGTARVRSGLFTPSRSRLLAVQEQTKVRILGPDCLGVINPNHKLNASNLHIPVKPGHIAYLGQSGAIANAITDWAIARNIGFSHILTLGQGQDIKLADAVDYLASDKTAKTLLVHLDDFKEGRILLRSLRAASRNKLVLVVKSNRFPASPLSNNIHTPGILNRDALIDHALQRAGVLRVGATDEMFDCIDTIQQKKQLKGDRLAIISNSRGGAILAIDRLLHDKGTLADFSSETQLQLSTILPEYTSASNPVLLNPELKAEQLKAVAALLLKDNNIDAVLVVYIPGLGTEPEENALALTQLLSQTNKTLFCSWMGEHSVQGARALFDRHSVPNFETPDNAIKAFMYMVSHTRTQELMRETPESIETLAGYSDLIAQQLPINDVINPQLAWQLLKSYGFASVDNYFTQDAKQLAKMSEEVPPPWVVKIHHKEYLKPFAYGENARQRWRSVGLNITSKGHLKQEVVRLNGELKDRFPDSPVMGYSIQTMHRALDNLQISLGLGRDEEVGPFIFFGGGGSTADILTDRQVAIPPLNTVLARHLIERSHASQVMRERSDNYAQELIILSRWLVAISQLSSQYPSISGLELNAIRANNGEFLVLGVAGQTASSITPTFKAYPVELEQTIRNHKNRIFKIRPIKAEDEGYLADFYHKLSPDTLRFRFFNSRQNFEHKELARFSQIDYDREMEFVAFDSKIIAGVVRSWIDPDSITAEFSVLVGDDQVGQQLGFILMQKMIDYLAHRRGVLQLVGSVLVNNHPMLKLARRLGFSEKENQKEGFVEIVLNLNPATQSWQTKRLYILD</sequence>
<dbReference type="InterPro" id="IPR036291">
    <property type="entry name" value="NAD(P)-bd_dom_sf"/>
</dbReference>
<dbReference type="InterPro" id="IPR013815">
    <property type="entry name" value="ATP_grasp_subdomain_1"/>
</dbReference>
<accession>R4YTT5</accession>
<dbReference type="InterPro" id="IPR051538">
    <property type="entry name" value="Acyl-CoA_Synth/Transferase"/>
</dbReference>
<dbReference type="PANTHER" id="PTHR43334">
    <property type="entry name" value="ACETATE--COA LIGASE [ADP-FORMING]"/>
    <property type="match status" value="1"/>
</dbReference>
<protein>
    <submittedName>
        <fullName evidence="5">Acyl-CoA synthetase (NDP forming)</fullName>
    </submittedName>
</protein>
<proteinExistence type="predicted"/>
<keyword evidence="2" id="KW-0547">Nucleotide-binding</keyword>
<evidence type="ECO:0000256" key="2">
    <source>
        <dbReference type="ARBA" id="ARBA00022741"/>
    </source>
</evidence>
<dbReference type="InterPro" id="IPR032875">
    <property type="entry name" value="Succ_CoA_lig_flav_dom"/>
</dbReference>
<feature type="domain" description="N-acetyltransferase" evidence="4">
    <location>
        <begin position="734"/>
        <end position="886"/>
    </location>
</feature>
<dbReference type="InterPro" id="IPR016181">
    <property type="entry name" value="Acyl_CoA_acyltransferase"/>
</dbReference>
<evidence type="ECO:0000256" key="1">
    <source>
        <dbReference type="ARBA" id="ARBA00022598"/>
    </source>
</evidence>
<dbReference type="InterPro" id="IPR000182">
    <property type="entry name" value="GNAT_dom"/>
</dbReference>
<dbReference type="Gene3D" id="3.40.50.261">
    <property type="entry name" value="Succinyl-CoA synthetase domains"/>
    <property type="match status" value="2"/>
</dbReference>
<organism evidence="5 6">
    <name type="scientific">Oleispira antarctica RB-8</name>
    <dbReference type="NCBI Taxonomy" id="698738"/>
    <lineage>
        <taxon>Bacteria</taxon>
        <taxon>Pseudomonadati</taxon>
        <taxon>Pseudomonadota</taxon>
        <taxon>Gammaproteobacteria</taxon>
        <taxon>Oceanospirillales</taxon>
        <taxon>Oceanospirillaceae</taxon>
        <taxon>Oleispira</taxon>
    </lineage>
</organism>
<keyword evidence="6" id="KW-1185">Reference proteome</keyword>
<keyword evidence="1" id="KW-0436">Ligase</keyword>
<dbReference type="PANTHER" id="PTHR43334:SF1">
    <property type="entry name" value="3-HYDROXYPROPIONATE--COA LIGASE [ADP-FORMING]"/>
    <property type="match status" value="1"/>
</dbReference>
<evidence type="ECO:0000313" key="6">
    <source>
        <dbReference type="Proteomes" id="UP000032749"/>
    </source>
</evidence>
<dbReference type="Proteomes" id="UP000032749">
    <property type="component" value="Chromosome"/>
</dbReference>
<dbReference type="InterPro" id="IPR003781">
    <property type="entry name" value="CoA-bd"/>
</dbReference>
<evidence type="ECO:0000313" key="5">
    <source>
        <dbReference type="EMBL" id="CCK76059.1"/>
    </source>
</evidence>
<dbReference type="EMBL" id="FO203512">
    <property type="protein sequence ID" value="CCK76059.1"/>
    <property type="molecule type" value="Genomic_DNA"/>
</dbReference>
<dbReference type="Pfam" id="PF00583">
    <property type="entry name" value="Acetyltransf_1"/>
    <property type="match status" value="1"/>
</dbReference>
<name>R4YTT5_OLEAN</name>
<reference evidence="5 6" key="1">
    <citation type="journal article" date="2013" name="Nat. Commun.">
        <title>Genome sequence and functional genomic analysis of the oil-degrading bacterium Oleispira antarctica.</title>
        <authorList>
            <person name="Kube M."/>
            <person name="Chernikova T.N."/>
            <person name="Al-Ramahi Y."/>
            <person name="Beloqui A."/>
            <person name="Lopez-Cortez N."/>
            <person name="Guazzaroni M.E."/>
            <person name="Heipieper H.J."/>
            <person name="Klages S."/>
            <person name="Kotsyurbenko O.R."/>
            <person name="Langer I."/>
            <person name="Nechitaylo T.Y."/>
            <person name="Lunsdorf H."/>
            <person name="Fernandez M."/>
            <person name="Juarez S."/>
            <person name="Ciordia S."/>
            <person name="Singer A."/>
            <person name="Kagan O."/>
            <person name="Egorova O."/>
            <person name="Petit P.A."/>
            <person name="Stogios P."/>
            <person name="Kim Y."/>
            <person name="Tchigvintsev A."/>
            <person name="Flick R."/>
            <person name="Denaro R."/>
            <person name="Genovese M."/>
            <person name="Albar J.P."/>
            <person name="Reva O.N."/>
            <person name="Martinez-Gomariz M."/>
            <person name="Tran H."/>
            <person name="Ferrer M."/>
            <person name="Savchenko A."/>
            <person name="Yakunin A.F."/>
            <person name="Yakimov M.M."/>
            <person name="Golyshina O.V."/>
            <person name="Reinhardt R."/>
            <person name="Golyshin P.N."/>
        </authorList>
    </citation>
    <scope>NUCLEOTIDE SEQUENCE [LARGE SCALE GENOMIC DNA]</scope>
</reference>
<dbReference type="Pfam" id="PF13380">
    <property type="entry name" value="CoA_binding_2"/>
    <property type="match status" value="1"/>
</dbReference>
<dbReference type="SUPFAM" id="SSF52210">
    <property type="entry name" value="Succinyl-CoA synthetase domains"/>
    <property type="match status" value="2"/>
</dbReference>
<dbReference type="STRING" id="698738.OLEAN_C18830"/>
<dbReference type="PROSITE" id="PS51186">
    <property type="entry name" value="GNAT"/>
    <property type="match status" value="1"/>
</dbReference>
<dbReference type="HOGENOM" id="CLU_007415_0_2_6"/>
<gene>
    <name evidence="5" type="ORF">OLEAN_C18830</name>
</gene>
<evidence type="ECO:0000259" key="4">
    <source>
        <dbReference type="PROSITE" id="PS51186"/>
    </source>
</evidence>
<dbReference type="AlphaFoldDB" id="R4YTT5"/>
<dbReference type="Gene3D" id="3.40.630.30">
    <property type="match status" value="1"/>
</dbReference>
<dbReference type="GO" id="GO:0016747">
    <property type="term" value="F:acyltransferase activity, transferring groups other than amino-acyl groups"/>
    <property type="evidence" value="ECO:0007669"/>
    <property type="project" value="InterPro"/>
</dbReference>
<keyword evidence="3" id="KW-0067">ATP-binding</keyword>
<dbReference type="Gene3D" id="3.30.1490.20">
    <property type="entry name" value="ATP-grasp fold, A domain"/>
    <property type="match status" value="1"/>
</dbReference>
<dbReference type="InterPro" id="IPR016102">
    <property type="entry name" value="Succinyl-CoA_synth-like"/>
</dbReference>
<dbReference type="OrthoDB" id="9807426at2"/>
<dbReference type="Gene3D" id="3.30.470.20">
    <property type="entry name" value="ATP-grasp fold, B domain"/>
    <property type="match status" value="1"/>
</dbReference>
<dbReference type="SMART" id="SM00881">
    <property type="entry name" value="CoA_binding"/>
    <property type="match status" value="1"/>
</dbReference>
<dbReference type="GO" id="GO:0005524">
    <property type="term" value="F:ATP binding"/>
    <property type="evidence" value="ECO:0007669"/>
    <property type="project" value="UniProtKB-KW"/>
</dbReference>
<dbReference type="KEGG" id="oai:OLEAN_C18830"/>
<evidence type="ECO:0000256" key="3">
    <source>
        <dbReference type="ARBA" id="ARBA00022840"/>
    </source>
</evidence>
<dbReference type="Gene3D" id="3.40.50.720">
    <property type="entry name" value="NAD(P)-binding Rossmann-like Domain"/>
    <property type="match status" value="1"/>
</dbReference>
<dbReference type="SUPFAM" id="SSF56059">
    <property type="entry name" value="Glutathione synthetase ATP-binding domain-like"/>
    <property type="match status" value="1"/>
</dbReference>
<dbReference type="Pfam" id="PF13607">
    <property type="entry name" value="Succ_CoA_lig"/>
    <property type="match status" value="1"/>
</dbReference>
<dbReference type="Pfam" id="PF13549">
    <property type="entry name" value="ATP-grasp_5"/>
    <property type="match status" value="1"/>
</dbReference>
<dbReference type="GO" id="GO:0016874">
    <property type="term" value="F:ligase activity"/>
    <property type="evidence" value="ECO:0007669"/>
    <property type="project" value="UniProtKB-KW"/>
</dbReference>
<dbReference type="SUPFAM" id="SSF51735">
    <property type="entry name" value="NAD(P)-binding Rossmann-fold domains"/>
    <property type="match status" value="1"/>
</dbReference>
<dbReference type="SUPFAM" id="SSF55729">
    <property type="entry name" value="Acyl-CoA N-acyltransferases (Nat)"/>
    <property type="match status" value="1"/>
</dbReference>